<keyword evidence="2" id="KW-1185">Reference proteome</keyword>
<dbReference type="Proteomes" id="UP000095472">
    <property type="component" value="Chromosome"/>
</dbReference>
<name>A0ACD5H5F9_9CYAN</name>
<protein>
    <submittedName>
        <fullName evidence="1">ATP-binding protein</fullName>
    </submittedName>
</protein>
<proteinExistence type="predicted"/>
<accession>A0ACD5H5F9</accession>
<evidence type="ECO:0000313" key="2">
    <source>
        <dbReference type="Proteomes" id="UP000095472"/>
    </source>
</evidence>
<keyword evidence="1" id="KW-0547">Nucleotide-binding</keyword>
<sequence>MASIRSLFTTKPVGKGTGLGLSISYQIVVEKHKGKLQCFSEVGKGAEFIIAIPVAPTEPLT</sequence>
<reference evidence="1 2" key="1">
    <citation type="journal article" date="2016" name="Genome Announc.">
        <title>Draft Genome Sequence of the Thermotolerant Cyanobacterium Desertifilum sp. IPPAS B-1220.</title>
        <authorList>
            <person name="Mironov K.S."/>
            <person name="Sinetova M.A."/>
            <person name="Bolatkhan K."/>
            <person name="Zayadan B.K."/>
            <person name="Ustinova V.V."/>
            <person name="Kupriyanova E.V."/>
            <person name="Skrypnik A.N."/>
            <person name="Gogoleva N.E."/>
            <person name="Gogolev Y.V."/>
            <person name="Los D.A."/>
        </authorList>
    </citation>
    <scope>NUCLEOTIDE SEQUENCE [LARGE SCALE GENOMIC DNA]</scope>
    <source>
        <strain evidence="1 2">IPPAS B-1220</strain>
    </source>
</reference>
<keyword evidence="1" id="KW-0067">ATP-binding</keyword>
<gene>
    <name evidence="1" type="ORF">BH720_019155</name>
</gene>
<dbReference type="EMBL" id="CP182909">
    <property type="protein sequence ID" value="XPM67201.1"/>
    <property type="molecule type" value="Genomic_DNA"/>
</dbReference>
<organism evidence="1 2">
    <name type="scientific">Desertifilum tharense IPPAS B-1220</name>
    <dbReference type="NCBI Taxonomy" id="1781255"/>
    <lineage>
        <taxon>Bacteria</taxon>
        <taxon>Bacillati</taxon>
        <taxon>Cyanobacteriota</taxon>
        <taxon>Cyanophyceae</taxon>
        <taxon>Desertifilales</taxon>
        <taxon>Desertifilaceae</taxon>
        <taxon>Desertifilum</taxon>
    </lineage>
</organism>
<evidence type="ECO:0000313" key="1">
    <source>
        <dbReference type="EMBL" id="XPM67201.1"/>
    </source>
</evidence>